<name>A0AAD4V286_PRUDU</name>
<protein>
    <submittedName>
        <fullName evidence="1">Uncharacterized protein</fullName>
    </submittedName>
</protein>
<dbReference type="Proteomes" id="UP001054821">
    <property type="component" value="Chromosome 7"/>
</dbReference>
<organism evidence="1 2">
    <name type="scientific">Prunus dulcis</name>
    <name type="common">Almond</name>
    <name type="synonym">Amygdalus dulcis</name>
    <dbReference type="NCBI Taxonomy" id="3755"/>
    <lineage>
        <taxon>Eukaryota</taxon>
        <taxon>Viridiplantae</taxon>
        <taxon>Streptophyta</taxon>
        <taxon>Embryophyta</taxon>
        <taxon>Tracheophyta</taxon>
        <taxon>Spermatophyta</taxon>
        <taxon>Magnoliopsida</taxon>
        <taxon>eudicotyledons</taxon>
        <taxon>Gunneridae</taxon>
        <taxon>Pentapetalae</taxon>
        <taxon>rosids</taxon>
        <taxon>fabids</taxon>
        <taxon>Rosales</taxon>
        <taxon>Rosaceae</taxon>
        <taxon>Amygdaloideae</taxon>
        <taxon>Amygdaleae</taxon>
        <taxon>Prunus</taxon>
    </lineage>
</organism>
<comment type="caution">
    <text evidence="1">The sequence shown here is derived from an EMBL/GenBank/DDBJ whole genome shotgun (WGS) entry which is preliminary data.</text>
</comment>
<keyword evidence="2" id="KW-1185">Reference proteome</keyword>
<dbReference type="AlphaFoldDB" id="A0AAD4V286"/>
<accession>A0AAD4V286</accession>
<evidence type="ECO:0000313" key="2">
    <source>
        <dbReference type="Proteomes" id="UP001054821"/>
    </source>
</evidence>
<reference evidence="1 2" key="1">
    <citation type="journal article" date="2022" name="G3 (Bethesda)">
        <title>Whole-genome sequence and methylome profiling of the almond [Prunus dulcis (Mill.) D.A. Webb] cultivar 'Nonpareil'.</title>
        <authorList>
            <person name="D'Amico-Willman K.M."/>
            <person name="Ouma W.Z."/>
            <person name="Meulia T."/>
            <person name="Sideli G.M."/>
            <person name="Gradziel T.M."/>
            <person name="Fresnedo-Ramirez J."/>
        </authorList>
    </citation>
    <scope>NUCLEOTIDE SEQUENCE [LARGE SCALE GENOMIC DNA]</scope>
    <source>
        <strain evidence="1">Clone GOH B32 T37-40</strain>
    </source>
</reference>
<dbReference type="EMBL" id="JAJFAZ020000007">
    <property type="protein sequence ID" value="KAI5317129.1"/>
    <property type="molecule type" value="Genomic_DNA"/>
</dbReference>
<sequence length="120" mass="13868">MILSEPRVAEDKKLYGDDEEYVDNQYIEELPEEAMEQLEKRKGEMAEFENELKVGKVKVKFGDFDEVNAMVITLPLFSVGRPDQPNCMDRDVFNEVEFMVQMEGAKEIKVAQEIPKECNA</sequence>
<proteinExistence type="predicted"/>
<evidence type="ECO:0000313" key="1">
    <source>
        <dbReference type="EMBL" id="KAI5317129.1"/>
    </source>
</evidence>
<gene>
    <name evidence="1" type="ORF">L3X38_036836</name>
</gene>